<reference evidence="1 2" key="1">
    <citation type="submission" date="2021-06" db="EMBL/GenBank/DDBJ databases">
        <title>Caerostris extrusa draft genome.</title>
        <authorList>
            <person name="Kono N."/>
            <person name="Arakawa K."/>
        </authorList>
    </citation>
    <scope>NUCLEOTIDE SEQUENCE [LARGE SCALE GENOMIC DNA]</scope>
</reference>
<dbReference type="AlphaFoldDB" id="A0AAV4WY18"/>
<comment type="caution">
    <text evidence="1">The sequence shown here is derived from an EMBL/GenBank/DDBJ whole genome shotgun (WGS) entry which is preliminary data.</text>
</comment>
<sequence>MELVAKGVDERCLGDETIVWRFLMGVCGGVGEKDLFSVIVFKWAFMERPVRSSSLQLANGKCFSVIMPSRQQRSAKPVQSGFTYSETAKGCCVD</sequence>
<keyword evidence="2" id="KW-1185">Reference proteome</keyword>
<evidence type="ECO:0000313" key="2">
    <source>
        <dbReference type="Proteomes" id="UP001054945"/>
    </source>
</evidence>
<evidence type="ECO:0000313" key="1">
    <source>
        <dbReference type="EMBL" id="GIY87371.1"/>
    </source>
</evidence>
<name>A0AAV4WY18_CAEEX</name>
<accession>A0AAV4WY18</accession>
<protein>
    <submittedName>
        <fullName evidence="1">Uncharacterized protein</fullName>
    </submittedName>
</protein>
<dbReference type="EMBL" id="BPLR01016931">
    <property type="protein sequence ID" value="GIY87371.1"/>
    <property type="molecule type" value="Genomic_DNA"/>
</dbReference>
<proteinExistence type="predicted"/>
<dbReference type="Proteomes" id="UP001054945">
    <property type="component" value="Unassembled WGS sequence"/>
</dbReference>
<organism evidence="1 2">
    <name type="scientific">Caerostris extrusa</name>
    <name type="common">Bark spider</name>
    <name type="synonym">Caerostris bankana</name>
    <dbReference type="NCBI Taxonomy" id="172846"/>
    <lineage>
        <taxon>Eukaryota</taxon>
        <taxon>Metazoa</taxon>
        <taxon>Ecdysozoa</taxon>
        <taxon>Arthropoda</taxon>
        <taxon>Chelicerata</taxon>
        <taxon>Arachnida</taxon>
        <taxon>Araneae</taxon>
        <taxon>Araneomorphae</taxon>
        <taxon>Entelegynae</taxon>
        <taxon>Araneoidea</taxon>
        <taxon>Araneidae</taxon>
        <taxon>Caerostris</taxon>
    </lineage>
</organism>
<gene>
    <name evidence="1" type="ORF">CEXT_60381</name>
</gene>